<dbReference type="HOGENOM" id="CLU_1181780_0_0_1"/>
<feature type="region of interest" description="Disordered" evidence="1">
    <location>
        <begin position="1"/>
        <end position="55"/>
    </location>
</feature>
<reference evidence="2" key="2">
    <citation type="submission" date="2018-05" db="EMBL/GenBank/DDBJ databases">
        <title>OgluRS3 (Oryza glumaepatula Reference Sequence Version 3).</title>
        <authorList>
            <person name="Zhang J."/>
            <person name="Kudrna D."/>
            <person name="Lee S."/>
            <person name="Talag J."/>
            <person name="Welchert J."/>
            <person name="Wing R.A."/>
        </authorList>
    </citation>
    <scope>NUCLEOTIDE SEQUENCE [LARGE SCALE GENOMIC DNA]</scope>
</reference>
<feature type="compositionally biased region" description="Low complexity" evidence="1">
    <location>
        <begin position="19"/>
        <end position="43"/>
    </location>
</feature>
<dbReference type="AlphaFoldDB" id="A0A0E0BH23"/>
<name>A0A0E0BH23_9ORYZ</name>
<feature type="compositionally biased region" description="Gly residues" evidence="1">
    <location>
        <begin position="118"/>
        <end position="134"/>
    </location>
</feature>
<keyword evidence="3" id="KW-1185">Reference proteome</keyword>
<feature type="compositionally biased region" description="Basic and acidic residues" evidence="1">
    <location>
        <begin position="136"/>
        <end position="162"/>
    </location>
</feature>
<protein>
    <submittedName>
        <fullName evidence="2">Uncharacterized protein</fullName>
    </submittedName>
</protein>
<proteinExistence type="predicted"/>
<evidence type="ECO:0000313" key="3">
    <source>
        <dbReference type="Proteomes" id="UP000026961"/>
    </source>
</evidence>
<feature type="region of interest" description="Disordered" evidence="1">
    <location>
        <begin position="84"/>
        <end position="166"/>
    </location>
</feature>
<evidence type="ECO:0000256" key="1">
    <source>
        <dbReference type="SAM" id="MobiDB-lite"/>
    </source>
</evidence>
<dbReference type="EnsemblPlants" id="OGLUM11G07400.1">
    <property type="protein sequence ID" value="OGLUM11G07400.1"/>
    <property type="gene ID" value="OGLUM11G07400"/>
</dbReference>
<dbReference type="Gramene" id="OGLUM11G07400.1">
    <property type="protein sequence ID" value="OGLUM11G07400.1"/>
    <property type="gene ID" value="OGLUM11G07400"/>
</dbReference>
<sequence>MRQRDGGENGCMNTPYPFTLSPSTHPLHSSSPDRLSSSRSPPLATVSDGGRTGGGARWRLAAVRGCAAGDGKRWRAVLGGGRAERRVVTGGGQANGGEGGGRPGGRRGGRRHVEGRKSTGGGRAGGVEDGGGWRPGEQRGGRRLAEGRKVHGKRQPGEHAEGRAAAGQAEGSLATLMSMCGLRPAAISAQGLVCRVVALDVLFSGSSSTPPPAWVRQRPECRWPVLGKEKAAAAT</sequence>
<evidence type="ECO:0000313" key="2">
    <source>
        <dbReference type="EnsemblPlants" id="OGLUM11G07400.1"/>
    </source>
</evidence>
<feature type="compositionally biased region" description="Gly residues" evidence="1">
    <location>
        <begin position="89"/>
        <end position="103"/>
    </location>
</feature>
<organism evidence="2">
    <name type="scientific">Oryza glumipatula</name>
    <dbReference type="NCBI Taxonomy" id="40148"/>
    <lineage>
        <taxon>Eukaryota</taxon>
        <taxon>Viridiplantae</taxon>
        <taxon>Streptophyta</taxon>
        <taxon>Embryophyta</taxon>
        <taxon>Tracheophyta</taxon>
        <taxon>Spermatophyta</taxon>
        <taxon>Magnoliopsida</taxon>
        <taxon>Liliopsida</taxon>
        <taxon>Poales</taxon>
        <taxon>Poaceae</taxon>
        <taxon>BOP clade</taxon>
        <taxon>Oryzoideae</taxon>
        <taxon>Oryzeae</taxon>
        <taxon>Oryzinae</taxon>
        <taxon>Oryza</taxon>
    </lineage>
</organism>
<accession>A0A0E0BH23</accession>
<dbReference type="Proteomes" id="UP000026961">
    <property type="component" value="Chromosome 11"/>
</dbReference>
<reference evidence="2" key="1">
    <citation type="submission" date="2015-04" db="UniProtKB">
        <authorList>
            <consortium name="EnsemblPlants"/>
        </authorList>
    </citation>
    <scope>IDENTIFICATION</scope>
</reference>